<proteinExistence type="predicted"/>
<feature type="region of interest" description="Disordered" evidence="1">
    <location>
        <begin position="360"/>
        <end position="386"/>
    </location>
</feature>
<evidence type="ECO:0000259" key="2">
    <source>
        <dbReference type="Pfam" id="PF06812"/>
    </source>
</evidence>
<organism evidence="3 4">
    <name type="scientific">Lichenifustis flavocetrariae</name>
    <dbReference type="NCBI Taxonomy" id="2949735"/>
    <lineage>
        <taxon>Bacteria</taxon>
        <taxon>Pseudomonadati</taxon>
        <taxon>Pseudomonadota</taxon>
        <taxon>Alphaproteobacteria</taxon>
        <taxon>Hyphomicrobiales</taxon>
        <taxon>Lichenihabitantaceae</taxon>
        <taxon>Lichenifustis</taxon>
    </lineage>
</organism>
<gene>
    <name evidence="3" type="ORF">M8523_01695</name>
</gene>
<protein>
    <submittedName>
        <fullName evidence="3">Type VI secretion system ImpA family N-terminal domain-containing protein</fullName>
    </submittedName>
</protein>
<dbReference type="AlphaFoldDB" id="A0AA41YT53"/>
<dbReference type="PANTHER" id="PTHR37951">
    <property type="entry name" value="CYTOPLASMIC PROTEIN-RELATED"/>
    <property type="match status" value="1"/>
</dbReference>
<comment type="caution">
    <text evidence="3">The sequence shown here is derived from an EMBL/GenBank/DDBJ whole genome shotgun (WGS) entry which is preliminary data.</text>
</comment>
<dbReference type="Pfam" id="PF06812">
    <property type="entry name" value="ImpA_N"/>
    <property type="match status" value="1"/>
</dbReference>
<feature type="compositionally biased region" description="Acidic residues" evidence="1">
    <location>
        <begin position="370"/>
        <end position="380"/>
    </location>
</feature>
<dbReference type="EMBL" id="JAMOIM010000001">
    <property type="protein sequence ID" value="MCW6506731.1"/>
    <property type="molecule type" value="Genomic_DNA"/>
</dbReference>
<reference evidence="3" key="1">
    <citation type="submission" date="2022-05" db="EMBL/GenBank/DDBJ databases">
        <authorList>
            <person name="Pankratov T."/>
        </authorList>
    </citation>
    <scope>NUCLEOTIDE SEQUENCE</scope>
    <source>
        <strain evidence="3">BP6-180914</strain>
    </source>
</reference>
<evidence type="ECO:0000313" key="4">
    <source>
        <dbReference type="Proteomes" id="UP001165667"/>
    </source>
</evidence>
<dbReference type="PANTHER" id="PTHR37951:SF1">
    <property type="entry name" value="TYPE VI SECRETION SYSTEM COMPONENT TSSA1"/>
    <property type="match status" value="1"/>
</dbReference>
<name>A0AA41YT53_9HYPH</name>
<feature type="domain" description="ImpA N-terminal" evidence="2">
    <location>
        <begin position="11"/>
        <end position="140"/>
    </location>
</feature>
<dbReference type="RefSeq" id="WP_282583080.1">
    <property type="nucleotide sequence ID" value="NZ_JAMOIM010000001.1"/>
</dbReference>
<dbReference type="InterPro" id="IPR010657">
    <property type="entry name" value="ImpA_N"/>
</dbReference>
<sequence>MAGLDLVSLTAPIDADQPCGPDLEAEDDDAFANFMATTEMVLPDRYFVEDHEGNRKPFYTDDRFKDLNLGSTVALGTKLLTRTHDLRLIGLMAKLAIFDRKLPDFAICIDAIAALLESFWDEVHPRPASGLRVGVLERLNEQYTVVTALNNAPLLRSRRFGSVSWQSYLAAVREGAGGREDADTSAVDRVLAEESKSDLAPVEATQATLRELSDALNRIGTVSAEKDPANPVNLSRLSDAVRKIRAMLDRVNPPATPVDADKETGDGVEAVESRAPDTGATFPSSKAAERALAEATRYLTASEPSSPALLLLRQAQALIGKSFLDALASLLPDQVRRATLNIASLPAFDQPLLQIAEKGLDPDSASSSADDGEEDSDEEAPMARVTSRAEALTLLDRVAGHYRAVEPSSPVPMLIDRARGLVGKDFMSLIRTMLPEAVLRGE</sequence>
<accession>A0AA41YT53</accession>
<keyword evidence="4" id="KW-1185">Reference proteome</keyword>
<evidence type="ECO:0000256" key="1">
    <source>
        <dbReference type="SAM" id="MobiDB-lite"/>
    </source>
</evidence>
<dbReference type="Proteomes" id="UP001165667">
    <property type="component" value="Unassembled WGS sequence"/>
</dbReference>
<dbReference type="InterPro" id="IPR017740">
    <property type="entry name" value="TssA-like"/>
</dbReference>
<evidence type="ECO:0000313" key="3">
    <source>
        <dbReference type="EMBL" id="MCW6506731.1"/>
    </source>
</evidence>